<protein>
    <submittedName>
        <fullName evidence="2">Uncharacterized protein</fullName>
    </submittedName>
</protein>
<keyword evidence="1" id="KW-1185">Reference proteome</keyword>
<name>A0A915CFF7_PARUN</name>
<accession>A0A915CFF7</accession>
<dbReference type="WBParaSite" id="PgR155_g004_t01">
    <property type="protein sequence ID" value="PgR155_g004_t01"/>
    <property type="gene ID" value="PgR155_g004"/>
</dbReference>
<dbReference type="Proteomes" id="UP000887569">
    <property type="component" value="Unplaced"/>
</dbReference>
<evidence type="ECO:0000313" key="2">
    <source>
        <dbReference type="WBParaSite" id="PgR155_g004_t01"/>
    </source>
</evidence>
<evidence type="ECO:0000313" key="1">
    <source>
        <dbReference type="Proteomes" id="UP000887569"/>
    </source>
</evidence>
<dbReference type="AlphaFoldDB" id="A0A915CFF7"/>
<sequence length="67" mass="7865">MVRFASILCIKLYKKKFSTPSNIGLVYSIKHVNISIYSVLFNPIRLVCIPFHKFIHCSFVMSCKYLY</sequence>
<organism evidence="1 2">
    <name type="scientific">Parascaris univalens</name>
    <name type="common">Nematode worm</name>
    <dbReference type="NCBI Taxonomy" id="6257"/>
    <lineage>
        <taxon>Eukaryota</taxon>
        <taxon>Metazoa</taxon>
        <taxon>Ecdysozoa</taxon>
        <taxon>Nematoda</taxon>
        <taxon>Chromadorea</taxon>
        <taxon>Rhabditida</taxon>
        <taxon>Spirurina</taxon>
        <taxon>Ascaridomorpha</taxon>
        <taxon>Ascaridoidea</taxon>
        <taxon>Ascarididae</taxon>
        <taxon>Parascaris</taxon>
    </lineage>
</organism>
<proteinExistence type="predicted"/>
<reference evidence="2" key="1">
    <citation type="submission" date="2022-11" db="UniProtKB">
        <authorList>
            <consortium name="WormBaseParasite"/>
        </authorList>
    </citation>
    <scope>IDENTIFICATION</scope>
</reference>